<keyword evidence="2" id="KW-0472">Membrane</keyword>
<dbReference type="Proteomes" id="UP000324897">
    <property type="component" value="Chromosome 1"/>
</dbReference>
<feature type="transmembrane region" description="Helical" evidence="2">
    <location>
        <begin position="283"/>
        <end position="302"/>
    </location>
</feature>
<evidence type="ECO:0000313" key="5">
    <source>
        <dbReference type="Proteomes" id="UP000324897"/>
    </source>
</evidence>
<dbReference type="PANTHER" id="PTHR31061:SF6">
    <property type="entry name" value="OS02G0526000 PROTEIN"/>
    <property type="match status" value="1"/>
</dbReference>
<sequence>MGQATIKNESGRRNRGKEKGEWSEREVTALYICARDPVCSGSGRFGSRRKAPSEPATNTPETATEREREREEEIQKDREFVAFEAEREPESGTGKAKGGKQRRASVGVPARRGEERSISASPSLCFLARRSVVMTPVVDADNAGGRALPGGGASSAAWWYCRQRRTAAAAAMGGYELVRSDEAAAAGAPDLEVGAAKAVLATAPAQPAARQRLVSLDVFRGITVLLMIIVDDAGAFLPALNHSPWDGLTIADFVMPFFLFIVGVSLTLAYKRVPDKLEATKKAVLRALKLFCLGLVLQGGFFHGVHSLSFGVDLTKMRLMGILQRIAIAYLLAAICEIWLKGDDDVDYGIDLFRKYRYQLFVGLVLSTMYTVLLYGMFVPDWEYQISGPGSTVKSFSVECGGRGDTGPACNAVGMVDRTILGIDHLYRRPVYARTKECSINYPENGPLPPDAPSWCQAPFDPEGLLSSVMAIVTCLIGLQFGHIIVHFEKHRGRIINWLTPSFSMLALAFVMDFVGLRMNKPLYTISYTLATAGAAGLLFTGIYVLVDVHGFRRPTIPMEWMGKHALMIYVLVACNILPMFIRGFYWRDPKNNLLKFIGVGA</sequence>
<evidence type="ECO:0000313" key="4">
    <source>
        <dbReference type="EMBL" id="TVU29902.1"/>
    </source>
</evidence>
<gene>
    <name evidence="4" type="ORF">EJB05_21493</name>
</gene>
<feature type="transmembrane region" description="Helical" evidence="2">
    <location>
        <begin position="218"/>
        <end position="241"/>
    </location>
</feature>
<dbReference type="Pfam" id="PF07786">
    <property type="entry name" value="HGSNAT_cat"/>
    <property type="match status" value="1"/>
</dbReference>
<dbReference type="EMBL" id="RWGY01000011">
    <property type="protein sequence ID" value="TVU29902.1"/>
    <property type="molecule type" value="Genomic_DNA"/>
</dbReference>
<dbReference type="PANTHER" id="PTHR31061">
    <property type="entry name" value="LD22376P"/>
    <property type="match status" value="1"/>
</dbReference>
<feature type="domain" description="Heparan-alpha-glucosaminide N-acetyltransferase catalytic" evidence="3">
    <location>
        <begin position="212"/>
        <end position="335"/>
    </location>
</feature>
<dbReference type="Gramene" id="TVU29902">
    <property type="protein sequence ID" value="TVU29902"/>
    <property type="gene ID" value="EJB05_21493"/>
</dbReference>
<name>A0A5J9V135_9POAL</name>
<organism evidence="4 5">
    <name type="scientific">Eragrostis curvula</name>
    <name type="common">weeping love grass</name>
    <dbReference type="NCBI Taxonomy" id="38414"/>
    <lineage>
        <taxon>Eukaryota</taxon>
        <taxon>Viridiplantae</taxon>
        <taxon>Streptophyta</taxon>
        <taxon>Embryophyta</taxon>
        <taxon>Tracheophyta</taxon>
        <taxon>Spermatophyta</taxon>
        <taxon>Magnoliopsida</taxon>
        <taxon>Liliopsida</taxon>
        <taxon>Poales</taxon>
        <taxon>Poaceae</taxon>
        <taxon>PACMAD clade</taxon>
        <taxon>Chloridoideae</taxon>
        <taxon>Eragrostideae</taxon>
        <taxon>Eragrostidinae</taxon>
        <taxon>Eragrostis</taxon>
    </lineage>
</organism>
<keyword evidence="2" id="KW-1133">Transmembrane helix</keyword>
<dbReference type="InterPro" id="IPR012429">
    <property type="entry name" value="HGSNAT_cat"/>
</dbReference>
<feature type="transmembrane region" description="Helical" evidence="2">
    <location>
        <begin position="253"/>
        <end position="271"/>
    </location>
</feature>
<feature type="transmembrane region" description="Helical" evidence="2">
    <location>
        <begin position="498"/>
        <end position="517"/>
    </location>
</feature>
<feature type="transmembrane region" description="Helical" evidence="2">
    <location>
        <begin position="322"/>
        <end position="340"/>
    </location>
</feature>
<evidence type="ECO:0000256" key="2">
    <source>
        <dbReference type="SAM" id="Phobius"/>
    </source>
</evidence>
<evidence type="ECO:0000256" key="1">
    <source>
        <dbReference type="SAM" id="MobiDB-lite"/>
    </source>
</evidence>
<feature type="transmembrane region" description="Helical" evidence="2">
    <location>
        <begin position="567"/>
        <end position="586"/>
    </location>
</feature>
<protein>
    <recommendedName>
        <fullName evidence="3">Heparan-alpha-glucosaminide N-acetyltransferase catalytic domain-containing protein</fullName>
    </recommendedName>
</protein>
<dbReference type="OrthoDB" id="2149840at2759"/>
<feature type="compositionally biased region" description="Basic and acidic residues" evidence="1">
    <location>
        <begin position="9"/>
        <end position="23"/>
    </location>
</feature>
<feature type="compositionally biased region" description="Basic and acidic residues" evidence="1">
    <location>
        <begin position="63"/>
        <end position="90"/>
    </location>
</feature>
<accession>A0A5J9V135</accession>
<keyword evidence="5" id="KW-1185">Reference proteome</keyword>
<feature type="region of interest" description="Disordered" evidence="1">
    <location>
        <begin position="37"/>
        <end position="114"/>
    </location>
</feature>
<reference evidence="4 5" key="1">
    <citation type="journal article" date="2019" name="Sci. Rep.">
        <title>A high-quality genome of Eragrostis curvula grass provides insights into Poaceae evolution and supports new strategies to enhance forage quality.</title>
        <authorList>
            <person name="Carballo J."/>
            <person name="Santos B.A.C.M."/>
            <person name="Zappacosta D."/>
            <person name="Garbus I."/>
            <person name="Selva J.P."/>
            <person name="Gallo C.A."/>
            <person name="Diaz A."/>
            <person name="Albertini E."/>
            <person name="Caccamo M."/>
            <person name="Echenique V."/>
        </authorList>
    </citation>
    <scope>NUCLEOTIDE SEQUENCE [LARGE SCALE GENOMIC DNA]</scope>
    <source>
        <strain evidence="5">cv. Victoria</strain>
        <tissue evidence="4">Leaf</tissue>
    </source>
</reference>
<feature type="transmembrane region" description="Helical" evidence="2">
    <location>
        <begin position="523"/>
        <end position="547"/>
    </location>
</feature>
<proteinExistence type="predicted"/>
<evidence type="ECO:0000259" key="3">
    <source>
        <dbReference type="Pfam" id="PF07786"/>
    </source>
</evidence>
<feature type="transmembrane region" description="Helical" evidence="2">
    <location>
        <begin position="360"/>
        <end position="378"/>
    </location>
</feature>
<dbReference type="AlphaFoldDB" id="A0A5J9V135"/>
<keyword evidence="2" id="KW-0812">Transmembrane</keyword>
<feature type="non-terminal residue" evidence="4">
    <location>
        <position position="1"/>
    </location>
</feature>
<feature type="transmembrane region" description="Helical" evidence="2">
    <location>
        <begin position="465"/>
        <end position="486"/>
    </location>
</feature>
<feature type="region of interest" description="Disordered" evidence="1">
    <location>
        <begin position="1"/>
        <end position="23"/>
    </location>
</feature>
<feature type="compositionally biased region" description="Low complexity" evidence="1">
    <location>
        <begin position="53"/>
        <end position="62"/>
    </location>
</feature>
<comment type="caution">
    <text evidence="4">The sequence shown here is derived from an EMBL/GenBank/DDBJ whole genome shotgun (WGS) entry which is preliminary data.</text>
</comment>